<comment type="caution">
    <text evidence="2">The sequence shown here is derived from an EMBL/GenBank/DDBJ whole genome shotgun (WGS) entry which is preliminary data.</text>
</comment>
<dbReference type="AlphaFoldDB" id="A0A392RQH9"/>
<protein>
    <submittedName>
        <fullName evidence="2">Uncharacterized protein</fullName>
    </submittedName>
</protein>
<feature type="compositionally biased region" description="Low complexity" evidence="1">
    <location>
        <begin position="10"/>
        <end position="25"/>
    </location>
</feature>
<dbReference type="EMBL" id="LXQA010248780">
    <property type="protein sequence ID" value="MCI37825.1"/>
    <property type="molecule type" value="Genomic_DNA"/>
</dbReference>
<keyword evidence="3" id="KW-1185">Reference proteome</keyword>
<sequence length="46" mass="5287">MHSSSRYHFPPYQSSSPSSLVTSNPPEKPFSSARSEQWCRLWGDFP</sequence>
<proteinExistence type="predicted"/>
<dbReference type="Proteomes" id="UP000265520">
    <property type="component" value="Unassembled WGS sequence"/>
</dbReference>
<evidence type="ECO:0000256" key="1">
    <source>
        <dbReference type="SAM" id="MobiDB-lite"/>
    </source>
</evidence>
<reference evidence="2 3" key="1">
    <citation type="journal article" date="2018" name="Front. Plant Sci.">
        <title>Red Clover (Trifolium pratense) and Zigzag Clover (T. medium) - A Picture of Genomic Similarities and Differences.</title>
        <authorList>
            <person name="Dluhosova J."/>
            <person name="Istvanek J."/>
            <person name="Nedelnik J."/>
            <person name="Repkova J."/>
        </authorList>
    </citation>
    <scope>NUCLEOTIDE SEQUENCE [LARGE SCALE GENOMIC DNA]</scope>
    <source>
        <strain evidence="3">cv. 10/8</strain>
        <tissue evidence="2">Leaf</tissue>
    </source>
</reference>
<name>A0A392RQH9_9FABA</name>
<evidence type="ECO:0000313" key="3">
    <source>
        <dbReference type="Proteomes" id="UP000265520"/>
    </source>
</evidence>
<feature type="non-terminal residue" evidence="2">
    <location>
        <position position="46"/>
    </location>
</feature>
<evidence type="ECO:0000313" key="2">
    <source>
        <dbReference type="EMBL" id="MCI37825.1"/>
    </source>
</evidence>
<accession>A0A392RQH9</accession>
<feature type="region of interest" description="Disordered" evidence="1">
    <location>
        <begin position="1"/>
        <end position="35"/>
    </location>
</feature>
<organism evidence="2 3">
    <name type="scientific">Trifolium medium</name>
    <dbReference type="NCBI Taxonomy" id="97028"/>
    <lineage>
        <taxon>Eukaryota</taxon>
        <taxon>Viridiplantae</taxon>
        <taxon>Streptophyta</taxon>
        <taxon>Embryophyta</taxon>
        <taxon>Tracheophyta</taxon>
        <taxon>Spermatophyta</taxon>
        <taxon>Magnoliopsida</taxon>
        <taxon>eudicotyledons</taxon>
        <taxon>Gunneridae</taxon>
        <taxon>Pentapetalae</taxon>
        <taxon>rosids</taxon>
        <taxon>fabids</taxon>
        <taxon>Fabales</taxon>
        <taxon>Fabaceae</taxon>
        <taxon>Papilionoideae</taxon>
        <taxon>50 kb inversion clade</taxon>
        <taxon>NPAAA clade</taxon>
        <taxon>Hologalegina</taxon>
        <taxon>IRL clade</taxon>
        <taxon>Trifolieae</taxon>
        <taxon>Trifolium</taxon>
    </lineage>
</organism>